<dbReference type="InterPro" id="IPR015168">
    <property type="entry name" value="SsuA/THI5"/>
</dbReference>
<name>D2VJA1_NAEGR</name>
<keyword evidence="2" id="KW-0472">Membrane</keyword>
<sequence>MGFYDNECLNVVIKLGGPNADPIAVIKSGEAQLGVFLYSRVLVNRELGLDFVNIFQHYSRGGLTMVSRTESGISSFPQFKGKNIGYWVGNDYSLLATIKKHGMDPKTEMSLRLQSFSILPLLEQPERYDVIMAMGYDQLGNLLMTAKKDSNGKSTEELYSIGRDLNILDFNAEQTAMLEDCIVMNKAWYDTNPIKNKDILVRFLKATIKGLITCRDYETKCFNLMPDKSAHQVWSVREVNKLIWPANLNGIGSLNVSRINQTIDIAYKFGVIKSLAPANGSYDSQFVDEALKHFKTGLADGTVLNTYSDLVAPNYGPTSHEFCYDLTTETVFICNGKVNYSNVIIAVIVSVLGCALLVAAIIGACAFIVWRRHVARRNRILVYAPTEKDESFPIVFTDIQQSTKLWNAAPDDMKIALELHNQLLRKLLAEYEGYECKSQGDGLMVAFRDPINALKWMLRSQVELMKLDWPEHLMDQEHAKFEVDNVGKMIFRGLRVRMGGGMCKPDVKKDSMDKVDYFGNDVNQAARVGSIAVGGQIVIHENLYHEIMTRLSELIFRGETKSPVVNFLGPYCLKGIEGVHVLYDILPASIQNRKTLFPTECDEAKGTLWKPSDSDGNTPQQLVDQLESKRFEK</sequence>
<feature type="region of interest" description="Disordered" evidence="1">
    <location>
        <begin position="607"/>
        <end position="633"/>
    </location>
</feature>
<keyword evidence="5" id="KW-1185">Reference proteome</keyword>
<dbReference type="SUPFAM" id="SSF53850">
    <property type="entry name" value="Periplasmic binding protein-like II"/>
    <property type="match status" value="1"/>
</dbReference>
<dbReference type="SUPFAM" id="SSF55073">
    <property type="entry name" value="Nucleotide cyclase"/>
    <property type="match status" value="1"/>
</dbReference>
<protein>
    <submittedName>
        <fullName evidence="4">Predicted protein</fullName>
    </submittedName>
</protein>
<dbReference type="PROSITE" id="PS50125">
    <property type="entry name" value="GUANYLATE_CYCLASE_2"/>
    <property type="match status" value="1"/>
</dbReference>
<dbReference type="InterPro" id="IPR029787">
    <property type="entry name" value="Nucleotide_cyclase"/>
</dbReference>
<dbReference type="eggNOG" id="KOG0618">
    <property type="taxonomic scope" value="Eukaryota"/>
</dbReference>
<dbReference type="KEGG" id="ngr:NAEGRDRAFT_68964"/>
<proteinExistence type="predicted"/>
<feature type="compositionally biased region" description="Polar residues" evidence="1">
    <location>
        <begin position="614"/>
        <end position="623"/>
    </location>
</feature>
<reference evidence="4 5" key="1">
    <citation type="journal article" date="2010" name="Cell">
        <title>The genome of Naegleria gruberi illuminates early eukaryotic versatility.</title>
        <authorList>
            <person name="Fritz-Laylin L.K."/>
            <person name="Prochnik S.E."/>
            <person name="Ginger M.L."/>
            <person name="Dacks J.B."/>
            <person name="Carpenter M.L."/>
            <person name="Field M.C."/>
            <person name="Kuo A."/>
            <person name="Paredez A."/>
            <person name="Chapman J."/>
            <person name="Pham J."/>
            <person name="Shu S."/>
            <person name="Neupane R."/>
            <person name="Cipriano M."/>
            <person name="Mancuso J."/>
            <person name="Tu H."/>
            <person name="Salamov A."/>
            <person name="Lindquist E."/>
            <person name="Shapiro H."/>
            <person name="Lucas S."/>
            <person name="Grigoriev I.V."/>
            <person name="Cande W.Z."/>
            <person name="Fulton C."/>
            <person name="Rokhsar D.S."/>
            <person name="Dawson S.C."/>
        </authorList>
    </citation>
    <scope>NUCLEOTIDE SEQUENCE [LARGE SCALE GENOMIC DNA]</scope>
    <source>
        <strain evidence="4 5">NEG-M</strain>
    </source>
</reference>
<dbReference type="PANTHER" id="PTHR43081">
    <property type="entry name" value="ADENYLATE CYCLASE, TERMINAL-DIFFERENTIATION SPECIFIC-RELATED"/>
    <property type="match status" value="1"/>
</dbReference>
<dbReference type="GeneID" id="8853220"/>
<keyword evidence="2" id="KW-0812">Transmembrane</keyword>
<evidence type="ECO:0000313" key="4">
    <source>
        <dbReference type="EMBL" id="EFC43159.1"/>
    </source>
</evidence>
<feature type="transmembrane region" description="Helical" evidence="2">
    <location>
        <begin position="343"/>
        <end position="370"/>
    </location>
</feature>
<dbReference type="Pfam" id="PF00211">
    <property type="entry name" value="Guanylate_cyc"/>
    <property type="match status" value="1"/>
</dbReference>
<dbReference type="Gene3D" id="3.30.70.1230">
    <property type="entry name" value="Nucleotide cyclase"/>
    <property type="match status" value="1"/>
</dbReference>
<organism evidence="5">
    <name type="scientific">Naegleria gruberi</name>
    <name type="common">Amoeba</name>
    <dbReference type="NCBI Taxonomy" id="5762"/>
    <lineage>
        <taxon>Eukaryota</taxon>
        <taxon>Discoba</taxon>
        <taxon>Heterolobosea</taxon>
        <taxon>Tetramitia</taxon>
        <taxon>Eutetramitia</taxon>
        <taxon>Vahlkampfiidae</taxon>
        <taxon>Naegleria</taxon>
    </lineage>
</organism>
<dbReference type="InParanoid" id="D2VJA1"/>
<dbReference type="VEuPathDB" id="AmoebaDB:NAEGRDRAFT_68964"/>
<dbReference type="PANTHER" id="PTHR43081:SF1">
    <property type="entry name" value="ADENYLATE CYCLASE, TERMINAL-DIFFERENTIATION SPECIFIC"/>
    <property type="match status" value="1"/>
</dbReference>
<dbReference type="EMBL" id="GG738875">
    <property type="protein sequence ID" value="EFC43159.1"/>
    <property type="molecule type" value="Genomic_DNA"/>
</dbReference>
<dbReference type="Pfam" id="PF09084">
    <property type="entry name" value="NMT1"/>
    <property type="match status" value="1"/>
</dbReference>
<dbReference type="AlphaFoldDB" id="D2VJA1"/>
<evidence type="ECO:0000259" key="3">
    <source>
        <dbReference type="PROSITE" id="PS50125"/>
    </source>
</evidence>
<dbReference type="InterPro" id="IPR001054">
    <property type="entry name" value="A/G_cyclase"/>
</dbReference>
<evidence type="ECO:0000313" key="5">
    <source>
        <dbReference type="Proteomes" id="UP000006671"/>
    </source>
</evidence>
<evidence type="ECO:0000256" key="2">
    <source>
        <dbReference type="SAM" id="Phobius"/>
    </source>
</evidence>
<accession>D2VJA1</accession>
<dbReference type="Gene3D" id="3.40.190.10">
    <property type="entry name" value="Periplasmic binding protein-like II"/>
    <property type="match status" value="2"/>
</dbReference>
<dbReference type="OrthoDB" id="2146037at2759"/>
<keyword evidence="2" id="KW-1133">Transmembrane helix</keyword>
<dbReference type="RefSeq" id="XP_002675903.1">
    <property type="nucleotide sequence ID" value="XM_002675857.1"/>
</dbReference>
<gene>
    <name evidence="4" type="ORF">NAEGRDRAFT_68964</name>
</gene>
<dbReference type="CDD" id="cd07302">
    <property type="entry name" value="CHD"/>
    <property type="match status" value="1"/>
</dbReference>
<dbReference type="SMART" id="SM00044">
    <property type="entry name" value="CYCc"/>
    <property type="match status" value="1"/>
</dbReference>
<evidence type="ECO:0000256" key="1">
    <source>
        <dbReference type="SAM" id="MobiDB-lite"/>
    </source>
</evidence>
<dbReference type="GO" id="GO:0035556">
    <property type="term" value="P:intracellular signal transduction"/>
    <property type="evidence" value="ECO:0007669"/>
    <property type="project" value="InterPro"/>
</dbReference>
<dbReference type="Proteomes" id="UP000006671">
    <property type="component" value="Unassembled WGS sequence"/>
</dbReference>
<feature type="domain" description="Guanylate cyclase" evidence="3">
    <location>
        <begin position="393"/>
        <end position="529"/>
    </location>
</feature>
<dbReference type="GO" id="GO:0009190">
    <property type="term" value="P:cyclic nucleotide biosynthetic process"/>
    <property type="evidence" value="ECO:0007669"/>
    <property type="project" value="InterPro"/>
</dbReference>
<dbReference type="STRING" id="5762.D2VJA1"/>
<dbReference type="InterPro" id="IPR050697">
    <property type="entry name" value="Adenylyl/Guanylyl_Cyclase_3/4"/>
</dbReference>